<proteinExistence type="predicted"/>
<dbReference type="GO" id="GO:0005794">
    <property type="term" value="C:Golgi apparatus"/>
    <property type="evidence" value="ECO:0007669"/>
    <property type="project" value="UniProtKB-SubCell"/>
</dbReference>
<evidence type="ECO:0000256" key="3">
    <source>
        <dbReference type="ARBA" id="ARBA00023054"/>
    </source>
</evidence>
<evidence type="ECO:0000313" key="6">
    <source>
        <dbReference type="EMBL" id="TEB23308.1"/>
    </source>
</evidence>
<dbReference type="SUPFAM" id="SSF57997">
    <property type="entry name" value="Tropomyosin"/>
    <property type="match status" value="1"/>
</dbReference>
<reference evidence="6 7" key="1">
    <citation type="journal article" date="2019" name="Nat. Ecol. Evol.">
        <title>Megaphylogeny resolves global patterns of mushroom evolution.</title>
        <authorList>
            <person name="Varga T."/>
            <person name="Krizsan K."/>
            <person name="Foldi C."/>
            <person name="Dima B."/>
            <person name="Sanchez-Garcia M."/>
            <person name="Sanchez-Ramirez S."/>
            <person name="Szollosi G.J."/>
            <person name="Szarkandi J.G."/>
            <person name="Papp V."/>
            <person name="Albert L."/>
            <person name="Andreopoulos W."/>
            <person name="Angelini C."/>
            <person name="Antonin V."/>
            <person name="Barry K.W."/>
            <person name="Bougher N.L."/>
            <person name="Buchanan P."/>
            <person name="Buyck B."/>
            <person name="Bense V."/>
            <person name="Catcheside P."/>
            <person name="Chovatia M."/>
            <person name="Cooper J."/>
            <person name="Damon W."/>
            <person name="Desjardin D."/>
            <person name="Finy P."/>
            <person name="Geml J."/>
            <person name="Haridas S."/>
            <person name="Hughes K."/>
            <person name="Justo A."/>
            <person name="Karasinski D."/>
            <person name="Kautmanova I."/>
            <person name="Kiss B."/>
            <person name="Kocsube S."/>
            <person name="Kotiranta H."/>
            <person name="LaButti K.M."/>
            <person name="Lechner B.E."/>
            <person name="Liimatainen K."/>
            <person name="Lipzen A."/>
            <person name="Lukacs Z."/>
            <person name="Mihaltcheva S."/>
            <person name="Morgado L.N."/>
            <person name="Niskanen T."/>
            <person name="Noordeloos M.E."/>
            <person name="Ohm R.A."/>
            <person name="Ortiz-Santana B."/>
            <person name="Ovrebo C."/>
            <person name="Racz N."/>
            <person name="Riley R."/>
            <person name="Savchenko A."/>
            <person name="Shiryaev A."/>
            <person name="Soop K."/>
            <person name="Spirin V."/>
            <person name="Szebenyi C."/>
            <person name="Tomsovsky M."/>
            <person name="Tulloss R.E."/>
            <person name="Uehling J."/>
            <person name="Grigoriev I.V."/>
            <person name="Vagvolgyi C."/>
            <person name="Papp T."/>
            <person name="Martin F.M."/>
            <person name="Miettinen O."/>
            <person name="Hibbett D.S."/>
            <person name="Nagy L.G."/>
        </authorList>
    </citation>
    <scope>NUCLEOTIDE SEQUENCE [LARGE SCALE GENOMIC DNA]</scope>
    <source>
        <strain evidence="6 7">FP101781</strain>
    </source>
</reference>
<dbReference type="EMBL" id="QPFP01000079">
    <property type="protein sequence ID" value="TEB23308.1"/>
    <property type="molecule type" value="Genomic_DNA"/>
</dbReference>
<dbReference type="GO" id="GO:0031267">
    <property type="term" value="F:small GTPase binding"/>
    <property type="evidence" value="ECO:0007669"/>
    <property type="project" value="TreeGrafter"/>
</dbReference>
<evidence type="ECO:0000256" key="5">
    <source>
        <dbReference type="SAM" id="MobiDB-lite"/>
    </source>
</evidence>
<dbReference type="GO" id="GO:0006888">
    <property type="term" value="P:endoplasmic reticulum to Golgi vesicle-mediated transport"/>
    <property type="evidence" value="ECO:0007669"/>
    <property type="project" value="TreeGrafter"/>
</dbReference>
<feature type="coiled-coil region" evidence="4">
    <location>
        <begin position="480"/>
        <end position="679"/>
    </location>
</feature>
<feature type="region of interest" description="Disordered" evidence="5">
    <location>
        <begin position="271"/>
        <end position="293"/>
    </location>
</feature>
<dbReference type="AlphaFoldDB" id="A0A4Y7SNS7"/>
<protein>
    <submittedName>
        <fullName evidence="6">Uncharacterized protein</fullName>
    </submittedName>
</protein>
<gene>
    <name evidence="6" type="ORF">FA13DRAFT_1415346</name>
</gene>
<dbReference type="Gene3D" id="1.10.287.1490">
    <property type="match status" value="1"/>
</dbReference>
<evidence type="ECO:0000256" key="2">
    <source>
        <dbReference type="ARBA" id="ARBA00023034"/>
    </source>
</evidence>
<keyword evidence="2" id="KW-0333">Golgi apparatus</keyword>
<comment type="subcellular location">
    <subcellularLocation>
        <location evidence="1">Golgi apparatus</location>
    </subcellularLocation>
</comment>
<comment type="caution">
    <text evidence="6">The sequence shown here is derived from an EMBL/GenBank/DDBJ whole genome shotgun (WGS) entry which is preliminary data.</text>
</comment>
<feature type="region of interest" description="Disordered" evidence="5">
    <location>
        <begin position="720"/>
        <end position="755"/>
    </location>
</feature>
<accession>A0A4Y7SNS7</accession>
<dbReference type="Proteomes" id="UP000298030">
    <property type="component" value="Unassembled WGS sequence"/>
</dbReference>
<evidence type="ECO:0000256" key="4">
    <source>
        <dbReference type="SAM" id="Coils"/>
    </source>
</evidence>
<dbReference type="PANTHER" id="PTHR18921">
    <property type="entry name" value="MYOSIN HEAVY CHAIN - RELATED"/>
    <property type="match status" value="1"/>
</dbReference>
<dbReference type="GO" id="GO:0007030">
    <property type="term" value="P:Golgi organization"/>
    <property type="evidence" value="ECO:0007669"/>
    <property type="project" value="TreeGrafter"/>
</dbReference>
<dbReference type="OrthoDB" id="3271002at2759"/>
<feature type="region of interest" description="Disordered" evidence="5">
    <location>
        <begin position="111"/>
        <end position="136"/>
    </location>
</feature>
<feature type="region of interest" description="Disordered" evidence="5">
    <location>
        <begin position="157"/>
        <end position="185"/>
    </location>
</feature>
<name>A0A4Y7SNS7_COPMI</name>
<evidence type="ECO:0000256" key="1">
    <source>
        <dbReference type="ARBA" id="ARBA00004555"/>
    </source>
</evidence>
<keyword evidence="7" id="KW-1185">Reference proteome</keyword>
<feature type="compositionally biased region" description="Polar residues" evidence="5">
    <location>
        <begin position="332"/>
        <end position="348"/>
    </location>
</feature>
<keyword evidence="3 4" id="KW-0175">Coiled coil</keyword>
<evidence type="ECO:0000313" key="7">
    <source>
        <dbReference type="Proteomes" id="UP000298030"/>
    </source>
</evidence>
<feature type="region of interest" description="Disordered" evidence="5">
    <location>
        <begin position="215"/>
        <end position="251"/>
    </location>
</feature>
<dbReference type="STRING" id="71717.A0A4Y7SNS7"/>
<feature type="coiled-coil region" evidence="4">
    <location>
        <begin position="354"/>
        <end position="409"/>
    </location>
</feature>
<organism evidence="6 7">
    <name type="scientific">Coprinellus micaceus</name>
    <name type="common">Glistening ink-cap mushroom</name>
    <name type="synonym">Coprinus micaceus</name>
    <dbReference type="NCBI Taxonomy" id="71717"/>
    <lineage>
        <taxon>Eukaryota</taxon>
        <taxon>Fungi</taxon>
        <taxon>Dikarya</taxon>
        <taxon>Basidiomycota</taxon>
        <taxon>Agaricomycotina</taxon>
        <taxon>Agaricomycetes</taxon>
        <taxon>Agaricomycetidae</taxon>
        <taxon>Agaricales</taxon>
        <taxon>Agaricineae</taxon>
        <taxon>Psathyrellaceae</taxon>
        <taxon>Coprinellus</taxon>
    </lineage>
</organism>
<sequence>MGRQKTSKVQKTSYTERVLGAMTQIQKEHRKHSIHMATLRAQIRKNADVKRDKLGPNWSSWVTKAVQKLAEDGVIDHPNTQEVAFTQSGKQIITTAKKALPDEDHLWRHVSTSISRGRKRRRSSIGGQDIGLGSSISAKRTRSSVVGELVGSIHMTPVRSPRKSLGTTPAQVTFRDMSPLTDISEDDDENASLKAQLHEQEKEIQELRNQMLTFQRSARSHPSRHDTPVTPVWDSVSQTQTPQPTPSRPGIVSTATARLQVSKGITRTQSGTYIPNLSKQPTPAPSDVDDEGDTGVMLGMDDEDGAARPVPGTFLTASRSPFGHEDTDVEEGSNQVDNANDGLPSSSLARGDGTSALLARVGDLEQLLEEKKQELSDLRVVMGGHETHISALQDEIETSQGRLREETAQRELGESELQARVNEIAVLKERLVEVEGELCACRAGLATAMNKIDDLTGESEGKSVTIATMEAALATSQGQLESRHEQVQQLEISLAELQADNDARKEVNKQIQLQLDERSKQVEGLEAESLREKGIRESLEKSLSSTTDKLASAERHLLEVQASADEKDERLGQAAEKLSDLEATKVQLGNRVDHLQQELGSTKRALSDLQGLVGRSNEELATKESTIQDLSAKLADAEQRVVIAEEARLMSDNRAEGVQQELNRKISSLEEKVAADESQIGTLHSMRASLEVQLDQERAVPRGDGGGGVAYHHAIGSGAKPTCCRRGGKNSWRTESAVIGGRAQGAQGGVQSKRP</sequence>
<dbReference type="PANTHER" id="PTHR18921:SF2">
    <property type="entry name" value="THYROID RECEPTOR-INTERACTING PROTEIN 11"/>
    <property type="match status" value="1"/>
</dbReference>
<feature type="region of interest" description="Disordered" evidence="5">
    <location>
        <begin position="317"/>
        <end position="351"/>
    </location>
</feature>
<feature type="compositionally biased region" description="Polar residues" evidence="5">
    <location>
        <begin position="271"/>
        <end position="281"/>
    </location>
</feature>